<gene>
    <name evidence="2" type="ORF">SAMN05216404_10512</name>
</gene>
<evidence type="ECO:0000259" key="1">
    <source>
        <dbReference type="Pfam" id="PF00535"/>
    </source>
</evidence>
<dbReference type="Gene3D" id="3.90.550.10">
    <property type="entry name" value="Spore Coat Polysaccharide Biosynthesis Protein SpsA, Chain A"/>
    <property type="match status" value="1"/>
</dbReference>
<keyword evidence="2" id="KW-0808">Transferase</keyword>
<dbReference type="Proteomes" id="UP000183898">
    <property type="component" value="Unassembled WGS sequence"/>
</dbReference>
<dbReference type="CDD" id="cd00761">
    <property type="entry name" value="Glyco_tranf_GTA_type"/>
    <property type="match status" value="1"/>
</dbReference>
<dbReference type="Pfam" id="PF00535">
    <property type="entry name" value="Glycos_transf_2"/>
    <property type="match status" value="1"/>
</dbReference>
<dbReference type="EMBL" id="FOCT01000005">
    <property type="protein sequence ID" value="SEN49841.1"/>
    <property type="molecule type" value="Genomic_DNA"/>
</dbReference>
<evidence type="ECO:0000313" key="2">
    <source>
        <dbReference type="EMBL" id="SEN49841.1"/>
    </source>
</evidence>
<dbReference type="AlphaFoldDB" id="A0A1H8H0D2"/>
<dbReference type="SUPFAM" id="SSF53448">
    <property type="entry name" value="Nucleotide-diphospho-sugar transferases"/>
    <property type="match status" value="1"/>
</dbReference>
<accession>A0A1H8H0D2</accession>
<name>A0A1H8H0D2_9PROT</name>
<sequence length="268" mass="30327">MMRAGVTVVIPSYNRPTALAVTLTGLCFQQYQDFAVVISDQSDLPVYRDASVQTAIRLLEKKGHAVQQLTNLPRRGLAQQRQFLLDTVDSLYCLYLDDDILLESFVLGNMLQAHQEEEIGFVGQAVIGLSYRDDCRPSEQAIELWHGRVEPEIITPQHASWQRYSLHNAANILHVQEKLKLTPETQKKYKIAWVGGCVLYDTEKLRETGGFEFWQEVPQEHAGEDVLAQLRVMKRYGGCGLIPSGAYHQEAPTTVVNRNFDIPKELAL</sequence>
<organism evidence="2 3">
    <name type="scientific">Nitrosospira multiformis</name>
    <dbReference type="NCBI Taxonomy" id="1231"/>
    <lineage>
        <taxon>Bacteria</taxon>
        <taxon>Pseudomonadati</taxon>
        <taxon>Pseudomonadota</taxon>
        <taxon>Betaproteobacteria</taxon>
        <taxon>Nitrosomonadales</taxon>
        <taxon>Nitrosomonadaceae</taxon>
        <taxon>Nitrosospira</taxon>
    </lineage>
</organism>
<dbReference type="GO" id="GO:0016740">
    <property type="term" value="F:transferase activity"/>
    <property type="evidence" value="ECO:0007669"/>
    <property type="project" value="UniProtKB-KW"/>
</dbReference>
<dbReference type="InterPro" id="IPR050834">
    <property type="entry name" value="Glycosyltransf_2"/>
</dbReference>
<proteinExistence type="predicted"/>
<protein>
    <submittedName>
        <fullName evidence="2">Glycosyl transferase family 2</fullName>
    </submittedName>
</protein>
<reference evidence="2 3" key="1">
    <citation type="submission" date="2016-10" db="EMBL/GenBank/DDBJ databases">
        <authorList>
            <person name="de Groot N.N."/>
        </authorList>
    </citation>
    <scope>NUCLEOTIDE SEQUENCE [LARGE SCALE GENOMIC DNA]</scope>
    <source>
        <strain evidence="2 3">Nl18</strain>
    </source>
</reference>
<dbReference type="PANTHER" id="PTHR43685:SF2">
    <property type="entry name" value="GLYCOSYLTRANSFERASE 2-LIKE DOMAIN-CONTAINING PROTEIN"/>
    <property type="match status" value="1"/>
</dbReference>
<dbReference type="InterPro" id="IPR001173">
    <property type="entry name" value="Glyco_trans_2-like"/>
</dbReference>
<feature type="domain" description="Glycosyltransferase 2-like" evidence="1">
    <location>
        <begin position="7"/>
        <end position="141"/>
    </location>
</feature>
<dbReference type="InterPro" id="IPR029044">
    <property type="entry name" value="Nucleotide-diphossugar_trans"/>
</dbReference>
<evidence type="ECO:0000313" key="3">
    <source>
        <dbReference type="Proteomes" id="UP000183898"/>
    </source>
</evidence>
<dbReference type="RefSeq" id="WP_074745625.1">
    <property type="nucleotide sequence ID" value="NZ_FOCT01000005.1"/>
</dbReference>
<dbReference type="PANTHER" id="PTHR43685">
    <property type="entry name" value="GLYCOSYLTRANSFERASE"/>
    <property type="match status" value="1"/>
</dbReference>